<evidence type="ECO:0000313" key="2">
    <source>
        <dbReference type="EMBL" id="AIT08164.1"/>
    </source>
</evidence>
<dbReference type="GO" id="GO:0003677">
    <property type="term" value="F:DNA binding"/>
    <property type="evidence" value="ECO:0007669"/>
    <property type="project" value="InterPro"/>
</dbReference>
<feature type="domain" description="HigA2-like helix-turn-helix" evidence="1">
    <location>
        <begin position="13"/>
        <end position="89"/>
    </location>
</feature>
<organism evidence="2 3">
    <name type="scientific">Sphingomonas taxi</name>
    <dbReference type="NCBI Taxonomy" id="1549858"/>
    <lineage>
        <taxon>Bacteria</taxon>
        <taxon>Pseudomonadati</taxon>
        <taxon>Pseudomonadota</taxon>
        <taxon>Alphaproteobacteria</taxon>
        <taxon>Sphingomonadales</taxon>
        <taxon>Sphingomonadaceae</taxon>
        <taxon>Sphingomonas</taxon>
    </lineage>
</organism>
<keyword evidence="3" id="KW-1185">Reference proteome</keyword>
<dbReference type="EMBL" id="CP009571">
    <property type="protein sequence ID" value="AIT08164.1"/>
    <property type="molecule type" value="Genomic_DNA"/>
</dbReference>
<dbReference type="Gene3D" id="1.10.260.40">
    <property type="entry name" value="lambda repressor-like DNA-binding domains"/>
    <property type="match status" value="1"/>
</dbReference>
<dbReference type="Proteomes" id="UP000033200">
    <property type="component" value="Chromosome"/>
</dbReference>
<dbReference type="HOGENOM" id="CLU_163934_2_2_5"/>
<dbReference type="InterPro" id="IPR010982">
    <property type="entry name" value="Lambda_DNA-bd_dom_sf"/>
</dbReference>
<evidence type="ECO:0000313" key="3">
    <source>
        <dbReference type="Proteomes" id="UP000033200"/>
    </source>
</evidence>
<dbReference type="eggNOG" id="COG5606">
    <property type="taxonomic scope" value="Bacteria"/>
</dbReference>
<accession>A0A097EKR5</accession>
<dbReference type="KEGG" id="stax:MC45_10515"/>
<dbReference type="AlphaFoldDB" id="A0A097EKR5"/>
<dbReference type="InterPro" id="IPR039554">
    <property type="entry name" value="HigA2-like_HTH"/>
</dbReference>
<sequence>MEAQTFDSVFDALADTPAEAANLQARSELLSTLKSHIRSWNVAQDIAAARLGITRPRLNDLLQGKMAKFSLDALVNIATAAGLTVHIHVARAA</sequence>
<reference evidence="2 3" key="1">
    <citation type="submission" date="2014-09" db="EMBL/GenBank/DDBJ databases">
        <title>Using Illumina technology Improving SMRT sequencing Genome Assembly by RASTools.</title>
        <authorList>
            <person name="Zhou Y."/>
            <person name="Ma T."/>
            <person name="Liu T."/>
        </authorList>
    </citation>
    <scope>NUCLEOTIDE SEQUENCE [LARGE SCALE GENOMIC DNA]</scope>
    <source>
        <strain evidence="2 3">ATCC 55669</strain>
    </source>
</reference>
<evidence type="ECO:0000259" key="1">
    <source>
        <dbReference type="Pfam" id="PF13744"/>
    </source>
</evidence>
<dbReference type="Pfam" id="PF13744">
    <property type="entry name" value="HTH_37"/>
    <property type="match status" value="1"/>
</dbReference>
<proteinExistence type="predicted"/>
<gene>
    <name evidence="2" type="ORF">MC45_10515</name>
</gene>
<name>A0A097EKR5_9SPHN</name>
<protein>
    <submittedName>
        <fullName evidence="2">XRE family transcriptional regulator</fullName>
    </submittedName>
</protein>
<dbReference type="SUPFAM" id="SSF47413">
    <property type="entry name" value="lambda repressor-like DNA-binding domains"/>
    <property type="match status" value="1"/>
</dbReference>
<dbReference type="STRING" id="1549858.MC45_10515"/>